<reference evidence="2 3" key="1">
    <citation type="journal article" date="2019" name="Int. J. Syst. Evol. Microbiol.">
        <title>The Global Catalogue of Microorganisms (GCM) 10K type strain sequencing project: providing services to taxonomists for standard genome sequencing and annotation.</title>
        <authorList>
            <consortium name="The Broad Institute Genomics Platform"/>
            <consortium name="The Broad Institute Genome Sequencing Center for Infectious Disease"/>
            <person name="Wu L."/>
            <person name="Ma J."/>
        </authorList>
    </citation>
    <scope>NUCLEOTIDE SEQUENCE [LARGE SCALE GENOMIC DNA]</scope>
    <source>
        <strain evidence="2 3">CGMCC 1.12543</strain>
    </source>
</reference>
<dbReference type="AlphaFoldDB" id="A0ABD5RHN9"/>
<dbReference type="Gene3D" id="3.40.50.720">
    <property type="entry name" value="NAD(P)-binding Rossmann-like Domain"/>
    <property type="match status" value="1"/>
</dbReference>
<evidence type="ECO:0000259" key="1">
    <source>
        <dbReference type="Pfam" id="PF16363"/>
    </source>
</evidence>
<sequence>MQVLVTGGAGFIGGHLAESFVHDGHDVTVVDNFDPYYEVAIKRTNVSEARETAAKTDGSYTLVEDDVRNESTVSRLVAEADVVYHQAAQAGVRASVEDPKKPNEVNVEGTLNVLEAARSSDVRRVVLASSSSVYGKNHYLPYDEAHPTTPVSPYGVSKLAAEQYARTYNDVYGLPTVALRYFTVYGPRMRPNMAITNFVTRCADGKPPVIYGDGQQTRDFTYIDDVVDANRTLMTSDAADGEILNIGSTDNISIERLARTICDAFDQPLNLEYDERYRGDAEHTHADIGKARALIGYEPSVTIDQGVRKFIDWYRSNRAWYRSLTKATA</sequence>
<accession>A0ABD5RHN9</accession>
<dbReference type="InterPro" id="IPR016040">
    <property type="entry name" value="NAD(P)-bd_dom"/>
</dbReference>
<proteinExistence type="predicted"/>
<dbReference type="Gene3D" id="3.90.25.10">
    <property type="entry name" value="UDP-galactose 4-epimerase, domain 1"/>
    <property type="match status" value="1"/>
</dbReference>
<evidence type="ECO:0000313" key="3">
    <source>
        <dbReference type="Proteomes" id="UP001596099"/>
    </source>
</evidence>
<protein>
    <submittedName>
        <fullName evidence="2">GDP-mannose 4,6-dehydratase</fullName>
        <ecNumber evidence="2">4.2.1.47</ecNumber>
    </submittedName>
</protein>
<dbReference type="EC" id="4.2.1.47" evidence="2"/>
<keyword evidence="2" id="KW-0456">Lyase</keyword>
<dbReference type="RefSeq" id="WP_247418224.1">
    <property type="nucleotide sequence ID" value="NZ_JALLGW010000001.1"/>
</dbReference>
<evidence type="ECO:0000313" key="2">
    <source>
        <dbReference type="EMBL" id="MFC5969857.1"/>
    </source>
</evidence>
<dbReference type="SUPFAM" id="SSF51735">
    <property type="entry name" value="NAD(P)-binding Rossmann-fold domains"/>
    <property type="match status" value="1"/>
</dbReference>
<comment type="caution">
    <text evidence="2">The sequence shown here is derived from an EMBL/GenBank/DDBJ whole genome shotgun (WGS) entry which is preliminary data.</text>
</comment>
<dbReference type="Proteomes" id="UP001596099">
    <property type="component" value="Unassembled WGS sequence"/>
</dbReference>
<keyword evidence="3" id="KW-1185">Reference proteome</keyword>
<dbReference type="InterPro" id="IPR036291">
    <property type="entry name" value="NAD(P)-bd_dom_sf"/>
</dbReference>
<name>A0ABD5RHN9_9EURY</name>
<gene>
    <name evidence="2" type="ORF">ACFPYI_00795</name>
</gene>
<dbReference type="PRINTS" id="PR01713">
    <property type="entry name" value="NUCEPIMERASE"/>
</dbReference>
<feature type="domain" description="NAD(P)-binding" evidence="1">
    <location>
        <begin position="4"/>
        <end position="309"/>
    </location>
</feature>
<dbReference type="PANTHER" id="PTHR43000">
    <property type="entry name" value="DTDP-D-GLUCOSE 4,6-DEHYDRATASE-RELATED"/>
    <property type="match status" value="1"/>
</dbReference>
<organism evidence="2 3">
    <name type="scientific">Halomarina salina</name>
    <dbReference type="NCBI Taxonomy" id="1872699"/>
    <lineage>
        <taxon>Archaea</taxon>
        <taxon>Methanobacteriati</taxon>
        <taxon>Methanobacteriota</taxon>
        <taxon>Stenosarchaea group</taxon>
        <taxon>Halobacteria</taxon>
        <taxon>Halobacteriales</taxon>
        <taxon>Natronomonadaceae</taxon>
        <taxon>Halomarina</taxon>
    </lineage>
</organism>
<dbReference type="Pfam" id="PF16363">
    <property type="entry name" value="GDP_Man_Dehyd"/>
    <property type="match status" value="1"/>
</dbReference>
<dbReference type="EMBL" id="JBHSQH010000001">
    <property type="protein sequence ID" value="MFC5969857.1"/>
    <property type="molecule type" value="Genomic_DNA"/>
</dbReference>
<dbReference type="GO" id="GO:0008446">
    <property type="term" value="F:GDP-mannose 4,6-dehydratase activity"/>
    <property type="evidence" value="ECO:0007669"/>
    <property type="project" value="UniProtKB-EC"/>
</dbReference>